<evidence type="ECO:0000259" key="7">
    <source>
        <dbReference type="Pfam" id="PF25975"/>
    </source>
</evidence>
<dbReference type="Gene3D" id="6.10.140.730">
    <property type="match status" value="1"/>
</dbReference>
<evidence type="ECO:0000259" key="5">
    <source>
        <dbReference type="Pfam" id="PF25919"/>
    </source>
</evidence>
<proteinExistence type="inferred from homology"/>
<dbReference type="SUPFAM" id="SSF111369">
    <property type="entry name" value="HlyD-like secretion proteins"/>
    <property type="match status" value="1"/>
</dbReference>
<evidence type="ECO:0000256" key="2">
    <source>
        <dbReference type="ARBA" id="ARBA00022448"/>
    </source>
</evidence>
<feature type="domain" description="CusB-like barrel-sandwich hybrid" evidence="5">
    <location>
        <begin position="121"/>
        <end position="235"/>
    </location>
</feature>
<dbReference type="Gene3D" id="2.40.30.170">
    <property type="match status" value="1"/>
</dbReference>
<dbReference type="InterPro" id="IPR058649">
    <property type="entry name" value="CzcB_C"/>
</dbReference>
<dbReference type="Gene3D" id="2.40.420.20">
    <property type="match status" value="1"/>
</dbReference>
<dbReference type="InterPro" id="IPR058792">
    <property type="entry name" value="Beta-barrel_RND_2"/>
</dbReference>
<dbReference type="InterPro" id="IPR058791">
    <property type="entry name" value="3HB_CusB"/>
</dbReference>
<dbReference type="NCBIfam" id="TIGR01730">
    <property type="entry name" value="RND_mfp"/>
    <property type="match status" value="1"/>
</dbReference>
<dbReference type="EMBL" id="JBHRTS010000002">
    <property type="protein sequence ID" value="MFC3193273.1"/>
    <property type="molecule type" value="Genomic_DNA"/>
</dbReference>
<sequence>MKTKTPHVLYLISLLITVWLTWWFTTHYSTSRTASPGERKPLYWVAPMDPNFRQDGPGLSPMGMELVPVYEAAEAAPGVVSIQPQVINQLGVRTTQASSTQLRKSIRTVGNIGFDENQLYHVHPRVTGWINQLFIKSEGLAVTEGQPLFSLYSPELINAQEEYLLAVNRQQTRLITAAKARLQSLQISEQTIQSITRSNQVLQNMTFYAPHDGVVSHLAVREGFYVQPGDQVMSLADLSSVWLETELTEHNLAWVSEGTQVSMQLAALPGQQFSGEVDFVYPFLDQRSKAARVRLTFDNENGQLKPNMIADVTVMPAMSETVLAVPQSAVIRTAEADRVVWAQGGGQFKSVAVKLGRMGDEYVEVLDGLTAGDEVVISAQFLLDSESSKQSDLRRYAAPEQLRQDPQQVQSARTTGVINRIDGQLINISRDGIEKWNRPPATMDFQSAGHLSMPAPGSQLDFTFEIRGNDFIITAIHAVNGEPAHDH</sequence>
<dbReference type="PANTHER" id="PTHR30097">
    <property type="entry name" value="CATION EFFLUX SYSTEM PROTEIN CUSB"/>
    <property type="match status" value="1"/>
</dbReference>
<dbReference type="Pfam" id="PF25869">
    <property type="entry name" value="3HB_CusB"/>
    <property type="match status" value="1"/>
</dbReference>
<dbReference type="Proteomes" id="UP001595533">
    <property type="component" value="Unassembled WGS sequence"/>
</dbReference>
<dbReference type="Pfam" id="PF25919">
    <property type="entry name" value="BSH_CusB"/>
    <property type="match status" value="1"/>
</dbReference>
<evidence type="ECO:0000259" key="4">
    <source>
        <dbReference type="Pfam" id="PF25869"/>
    </source>
</evidence>
<dbReference type="InterPro" id="IPR051909">
    <property type="entry name" value="MFP_Cation_Efflux"/>
</dbReference>
<keyword evidence="3" id="KW-1133">Transmembrane helix</keyword>
<dbReference type="RefSeq" id="WP_077409952.1">
    <property type="nucleotide sequence ID" value="NZ_JBHRTS010000002.1"/>
</dbReference>
<protein>
    <submittedName>
        <fullName evidence="8">Efflux RND transporter periplasmic adaptor subunit</fullName>
    </submittedName>
</protein>
<reference evidence="9" key="1">
    <citation type="journal article" date="2019" name="Int. J. Syst. Evol. Microbiol.">
        <title>The Global Catalogue of Microorganisms (GCM) 10K type strain sequencing project: providing services to taxonomists for standard genome sequencing and annotation.</title>
        <authorList>
            <consortium name="The Broad Institute Genomics Platform"/>
            <consortium name="The Broad Institute Genome Sequencing Center for Infectious Disease"/>
            <person name="Wu L."/>
            <person name="Ma J."/>
        </authorList>
    </citation>
    <scope>NUCLEOTIDE SEQUENCE [LARGE SCALE GENOMIC DNA]</scope>
    <source>
        <strain evidence="9">KCTC 42953</strain>
    </source>
</reference>
<keyword evidence="3" id="KW-0812">Transmembrane</keyword>
<dbReference type="InterPro" id="IPR006143">
    <property type="entry name" value="RND_pump_MFP"/>
</dbReference>
<comment type="similarity">
    <text evidence="1">Belongs to the membrane fusion protein (MFP) (TC 8.A.1) family.</text>
</comment>
<dbReference type="Pfam" id="PF25975">
    <property type="entry name" value="CzcB_C"/>
    <property type="match status" value="1"/>
</dbReference>
<evidence type="ECO:0000313" key="8">
    <source>
        <dbReference type="EMBL" id="MFC3193273.1"/>
    </source>
</evidence>
<accession>A0ABV7J9B9</accession>
<gene>
    <name evidence="8" type="ORF">ACFODZ_03350</name>
</gene>
<organism evidence="8 9">
    <name type="scientific">Marinicella sediminis</name>
    <dbReference type="NCBI Taxonomy" id="1792834"/>
    <lineage>
        <taxon>Bacteria</taxon>
        <taxon>Pseudomonadati</taxon>
        <taxon>Pseudomonadota</taxon>
        <taxon>Gammaproteobacteria</taxon>
        <taxon>Lysobacterales</taxon>
        <taxon>Marinicellaceae</taxon>
        <taxon>Marinicella</taxon>
    </lineage>
</organism>
<dbReference type="InterPro" id="IPR058790">
    <property type="entry name" value="BSH_CusB"/>
</dbReference>
<dbReference type="Gene3D" id="2.40.50.320">
    <property type="entry name" value="Copper binding periplasmic protein CusF"/>
    <property type="match status" value="1"/>
</dbReference>
<keyword evidence="3" id="KW-0472">Membrane</keyword>
<keyword evidence="2" id="KW-0813">Transport</keyword>
<dbReference type="InterPro" id="IPR042230">
    <property type="entry name" value="CusF_sf"/>
</dbReference>
<dbReference type="PANTHER" id="PTHR30097:SF15">
    <property type="entry name" value="CATION EFFLUX SYSTEM PROTEIN CUSB"/>
    <property type="match status" value="1"/>
</dbReference>
<feature type="domain" description="CusB-like three alpha-helical bundle" evidence="4">
    <location>
        <begin position="155"/>
        <end position="201"/>
    </location>
</feature>
<feature type="domain" description="CzcB-like C-terminal circularly permuted SH3-like" evidence="7">
    <location>
        <begin position="323"/>
        <end position="383"/>
    </location>
</feature>
<evidence type="ECO:0000256" key="1">
    <source>
        <dbReference type="ARBA" id="ARBA00009477"/>
    </source>
</evidence>
<feature type="domain" description="CusB-like beta-barrel" evidence="6">
    <location>
        <begin position="240"/>
        <end position="316"/>
    </location>
</feature>
<evidence type="ECO:0000313" key="9">
    <source>
        <dbReference type="Proteomes" id="UP001595533"/>
    </source>
</evidence>
<dbReference type="Pfam" id="PF25954">
    <property type="entry name" value="Beta-barrel_RND_2"/>
    <property type="match status" value="1"/>
</dbReference>
<comment type="caution">
    <text evidence="8">The sequence shown here is derived from an EMBL/GenBank/DDBJ whole genome shotgun (WGS) entry which is preliminary data.</text>
</comment>
<evidence type="ECO:0000256" key="3">
    <source>
        <dbReference type="SAM" id="Phobius"/>
    </source>
</evidence>
<dbReference type="InterPro" id="IPR021647">
    <property type="entry name" value="CusF_Ec"/>
</dbReference>
<name>A0ABV7J9B9_9GAMM</name>
<feature type="transmembrane region" description="Helical" evidence="3">
    <location>
        <begin position="7"/>
        <end position="25"/>
    </location>
</feature>
<keyword evidence="9" id="KW-1185">Reference proteome</keyword>
<evidence type="ECO:0000259" key="6">
    <source>
        <dbReference type="Pfam" id="PF25954"/>
    </source>
</evidence>
<dbReference type="Pfam" id="PF11604">
    <property type="entry name" value="CusF_Ec"/>
    <property type="match status" value="1"/>
</dbReference>
<dbReference type="Gene3D" id="2.40.50.100">
    <property type="match status" value="1"/>
</dbReference>